<evidence type="ECO:0000256" key="1">
    <source>
        <dbReference type="ARBA" id="ARBA00000441"/>
    </source>
</evidence>
<dbReference type="GO" id="GO:0006096">
    <property type="term" value="P:glycolytic process"/>
    <property type="evidence" value="ECO:0007669"/>
    <property type="project" value="UniProtKB-UniPathway"/>
</dbReference>
<keyword evidence="14" id="KW-1185">Reference proteome</keyword>
<dbReference type="Pfam" id="PF00085">
    <property type="entry name" value="Thioredoxin"/>
    <property type="match status" value="2"/>
</dbReference>
<evidence type="ECO:0000256" key="5">
    <source>
        <dbReference type="ARBA" id="ARBA00005812"/>
    </source>
</evidence>
<dbReference type="InterPro" id="IPR000771">
    <property type="entry name" value="FBA_II"/>
</dbReference>
<dbReference type="InterPro" id="IPR013766">
    <property type="entry name" value="Thioredoxin_domain"/>
</dbReference>
<reference evidence="13 14" key="1">
    <citation type="journal article" date="2020" name="ISME J.">
        <title>Uncovering the hidden diversity of litter-decomposition mechanisms in mushroom-forming fungi.</title>
        <authorList>
            <person name="Floudas D."/>
            <person name="Bentzer J."/>
            <person name="Ahren D."/>
            <person name="Johansson T."/>
            <person name="Persson P."/>
            <person name="Tunlid A."/>
        </authorList>
    </citation>
    <scope>NUCLEOTIDE SEQUENCE [LARGE SCALE GENOMIC DNA]</scope>
    <source>
        <strain evidence="13 14">CBS 146.42</strain>
    </source>
</reference>
<keyword evidence="10" id="KW-0456">Lyase</keyword>
<dbReference type="GO" id="GO:0004332">
    <property type="term" value="F:fructose-bisphosphate aldolase activity"/>
    <property type="evidence" value="ECO:0007669"/>
    <property type="project" value="UniProtKB-EC"/>
</dbReference>
<dbReference type="NCBIfam" id="TIGR01520">
    <property type="entry name" value="FruBisAldo_II_A"/>
    <property type="match status" value="1"/>
</dbReference>
<keyword evidence="8" id="KW-0862">Zinc</keyword>
<gene>
    <name evidence="13" type="ORF">D9756_000990</name>
</gene>
<dbReference type="Pfam" id="PF01116">
    <property type="entry name" value="F_bP_aldolase"/>
    <property type="match status" value="1"/>
</dbReference>
<dbReference type="GO" id="GO:0005829">
    <property type="term" value="C:cytosol"/>
    <property type="evidence" value="ECO:0007669"/>
    <property type="project" value="TreeGrafter"/>
</dbReference>
<evidence type="ECO:0000259" key="12">
    <source>
        <dbReference type="PROSITE" id="PS51352"/>
    </source>
</evidence>
<dbReference type="GO" id="GO:0006094">
    <property type="term" value="P:gluconeogenesis"/>
    <property type="evidence" value="ECO:0007669"/>
    <property type="project" value="TreeGrafter"/>
</dbReference>
<organism evidence="13 14">
    <name type="scientific">Leucocoprinus leucothites</name>
    <dbReference type="NCBI Taxonomy" id="201217"/>
    <lineage>
        <taxon>Eukaryota</taxon>
        <taxon>Fungi</taxon>
        <taxon>Dikarya</taxon>
        <taxon>Basidiomycota</taxon>
        <taxon>Agaricomycotina</taxon>
        <taxon>Agaricomycetes</taxon>
        <taxon>Agaricomycetidae</taxon>
        <taxon>Agaricales</taxon>
        <taxon>Agaricineae</taxon>
        <taxon>Agaricaceae</taxon>
        <taxon>Leucocoprinus</taxon>
    </lineage>
</organism>
<dbReference type="Proteomes" id="UP000559027">
    <property type="component" value="Unassembled WGS sequence"/>
</dbReference>
<name>A0A8H5GEI7_9AGAR</name>
<dbReference type="GO" id="GO:0008270">
    <property type="term" value="F:zinc ion binding"/>
    <property type="evidence" value="ECO:0007669"/>
    <property type="project" value="InterPro"/>
</dbReference>
<protein>
    <recommendedName>
        <fullName evidence="6">fructose-bisphosphate aldolase</fullName>
        <ecNumber evidence="6">4.1.2.13</ecNumber>
    </recommendedName>
</protein>
<evidence type="ECO:0000256" key="9">
    <source>
        <dbReference type="ARBA" id="ARBA00023152"/>
    </source>
</evidence>
<dbReference type="Gene3D" id="3.40.30.10">
    <property type="entry name" value="Glutaredoxin"/>
    <property type="match status" value="3"/>
</dbReference>
<dbReference type="PROSITE" id="PS00602">
    <property type="entry name" value="ALDOLASE_CLASS_II_1"/>
    <property type="match status" value="1"/>
</dbReference>
<dbReference type="FunFam" id="3.20.20.70:FF:000013">
    <property type="entry name" value="Class II fructose-bisphosphate aldolase"/>
    <property type="match status" value="1"/>
</dbReference>
<dbReference type="SUPFAM" id="SSF51569">
    <property type="entry name" value="Aldolase"/>
    <property type="match status" value="1"/>
</dbReference>
<feature type="chain" id="PRO_5034292925" description="fructose-bisphosphate aldolase" evidence="11">
    <location>
        <begin position="28"/>
        <end position="948"/>
    </location>
</feature>
<feature type="signal peptide" evidence="11">
    <location>
        <begin position="1"/>
        <end position="27"/>
    </location>
</feature>
<accession>A0A8H5GEI7</accession>
<proteinExistence type="inferred from homology"/>
<dbReference type="PROSITE" id="PS51352">
    <property type="entry name" value="THIOREDOXIN_2"/>
    <property type="match status" value="2"/>
</dbReference>
<dbReference type="PANTHER" id="PTHR30559">
    <property type="entry name" value="FRUCTOSE-BISPHOSPHATE ALDOLASE CLASS 2"/>
    <property type="match status" value="1"/>
</dbReference>
<evidence type="ECO:0000256" key="11">
    <source>
        <dbReference type="SAM" id="SignalP"/>
    </source>
</evidence>
<evidence type="ECO:0000256" key="7">
    <source>
        <dbReference type="ARBA" id="ARBA00022723"/>
    </source>
</evidence>
<dbReference type="InterPro" id="IPR006411">
    <property type="entry name" value="Fruct_bisP_bact"/>
</dbReference>
<evidence type="ECO:0000256" key="10">
    <source>
        <dbReference type="ARBA" id="ARBA00023239"/>
    </source>
</evidence>
<dbReference type="CDD" id="cd00946">
    <property type="entry name" value="FBP_aldolase_IIA"/>
    <property type="match status" value="1"/>
</dbReference>
<dbReference type="OrthoDB" id="72053at2759"/>
<dbReference type="AlphaFoldDB" id="A0A8H5GEI7"/>
<comment type="caution">
    <text evidence="13">The sequence shown here is derived from an EMBL/GenBank/DDBJ whole genome shotgun (WGS) entry which is preliminary data.</text>
</comment>
<comment type="similarity">
    <text evidence="5">Belongs to the class II fructose-bisphosphate aldolase family.</text>
</comment>
<evidence type="ECO:0000313" key="14">
    <source>
        <dbReference type="Proteomes" id="UP000559027"/>
    </source>
</evidence>
<dbReference type="UniPathway" id="UPA00109">
    <property type="reaction ID" value="UER00183"/>
</dbReference>
<keyword evidence="11" id="KW-0732">Signal</keyword>
<dbReference type="Pfam" id="PF13848">
    <property type="entry name" value="Thioredoxin_6"/>
    <property type="match status" value="1"/>
</dbReference>
<dbReference type="InterPro" id="IPR013785">
    <property type="entry name" value="Aldolase_TIM"/>
</dbReference>
<evidence type="ECO:0000256" key="4">
    <source>
        <dbReference type="ARBA" id="ARBA00004714"/>
    </source>
</evidence>
<dbReference type="PROSITE" id="PS00806">
    <property type="entry name" value="ALDOLASE_CLASS_II_2"/>
    <property type="match status" value="1"/>
</dbReference>
<keyword evidence="9" id="KW-0324">Glycolysis</keyword>
<evidence type="ECO:0000256" key="8">
    <source>
        <dbReference type="ARBA" id="ARBA00022833"/>
    </source>
</evidence>
<dbReference type="NCBIfam" id="NF006628">
    <property type="entry name" value="PRK09197.1"/>
    <property type="match status" value="1"/>
</dbReference>
<evidence type="ECO:0000313" key="13">
    <source>
        <dbReference type="EMBL" id="KAF5363462.1"/>
    </source>
</evidence>
<dbReference type="Gene3D" id="3.20.20.70">
    <property type="entry name" value="Aldolase class I"/>
    <property type="match status" value="1"/>
</dbReference>
<dbReference type="InterPro" id="IPR036249">
    <property type="entry name" value="Thioredoxin-like_sf"/>
</dbReference>
<dbReference type="PRINTS" id="PR00421">
    <property type="entry name" value="THIOREDOXIN"/>
</dbReference>
<comment type="pathway">
    <text evidence="4">Carbohydrate degradation; glycolysis; D-glyceraldehyde 3-phosphate and glycerone phosphate from D-glucose: step 4/4.</text>
</comment>
<dbReference type="SUPFAM" id="SSF52833">
    <property type="entry name" value="Thioredoxin-like"/>
    <property type="match status" value="2"/>
</dbReference>
<comment type="cofactor">
    <cofactor evidence="2">
        <name>Zn(2+)</name>
        <dbReference type="ChEBI" id="CHEBI:29105"/>
    </cofactor>
</comment>
<dbReference type="EMBL" id="JAACJO010000001">
    <property type="protein sequence ID" value="KAF5363462.1"/>
    <property type="molecule type" value="Genomic_DNA"/>
</dbReference>
<dbReference type="EC" id="4.1.2.13" evidence="6"/>
<feature type="domain" description="Thioredoxin" evidence="12">
    <location>
        <begin position="14"/>
        <end position="135"/>
    </location>
</feature>
<keyword evidence="7" id="KW-0479">Metal-binding</keyword>
<dbReference type="PROSITE" id="PS00194">
    <property type="entry name" value="THIOREDOXIN_1"/>
    <property type="match status" value="1"/>
</dbReference>
<evidence type="ECO:0000256" key="2">
    <source>
        <dbReference type="ARBA" id="ARBA00001947"/>
    </source>
</evidence>
<feature type="domain" description="Thioredoxin" evidence="12">
    <location>
        <begin position="141"/>
        <end position="261"/>
    </location>
</feature>
<comment type="function">
    <text evidence="3">Catalyzes the aldol condensation of dihydroxyacetone phosphate (DHAP or glycerone-phosphate) with glyceraldehyde 3-phosphate (G3P) to form fructose 1,6-bisphosphate (FBP) in gluconeogenesis and the reverse reaction in glycolysis.</text>
</comment>
<dbReference type="PANTHER" id="PTHR30559:SF0">
    <property type="entry name" value="FRUCTOSE-BISPHOSPHATE ALDOLASE"/>
    <property type="match status" value="1"/>
</dbReference>
<dbReference type="NCBIfam" id="TIGR00167">
    <property type="entry name" value="cbbA"/>
    <property type="match status" value="1"/>
</dbReference>
<evidence type="ECO:0000256" key="6">
    <source>
        <dbReference type="ARBA" id="ARBA00013068"/>
    </source>
</evidence>
<dbReference type="InterPro" id="IPR017937">
    <property type="entry name" value="Thioredoxin_CS"/>
</dbReference>
<sequence length="948" mass="105139">MRVLKALTDLPLSLVLTTLAVVSSAAAAQLQQLTPSNFKASTEKGLWFVEHFSPYCIHCRKFAPTWEKLVGDCEKEIPSVHLAQVDCSVHGDLCNDNGVGGYPTLFLFEDGKKVDNYNGNRDLEDLKNFIKRHAKEEQKVSIVEVDEPPMPKLNTQGRVLTISDQATFESTLAQGPAFVKFFAPWCGHCKKLAPTWIQLAAHMKDKVTIAEVDCDAHGSLCSSYKIQGYPTLMYFAPGLRSEYAGGRKLDQLRAFAETAIEGRLHPLHSDTDLDHHVQEHNVVYLFLYSGSNGDIIKTVREASVPLLGSPPVYTSHSKELFTRYGVPASASWALLVFKDHDLDKPAGHLHGSPNTPIETMKTWFMNHRTPSFLELTADTFQSVMNAPQEPLVLIAAVTEELHGKAKATLEKLAKDWKSKTGGSGELNGKQVVFTYMDAEKWKEWLKSMYGIKKHHDEDDLDDIKVVIAEHKKLVYYDQDASGHKIKLTSQQRLFATLEQATAGKLHYKHSQNPVERLARYLNHKLAAVEFYVTAHPFKSVLWIVGGIAVVFYLLFRWLGSDNPGIPHLAFPSHSLLSSSLHFYPCNPSAIMGVLDVVPTGVLTGDDVRKLFDYAKEKQFAIPAINVTSTSIINAVLEAARDIKSPIIIQVSQGGAAYFAGKGLANDKQQASILGAVSAAHHTRLMAKAYGVPVVMHSDHCAEKLLPWFDGMLAADEAYFKEHNEPLFSSHMLDLSEDPKEKNIAICEKYFKRMAPIGLWLEMEIGITGGEEDGVDNTGVDKESLYTQPPDVYDVYKTLNAISPNFSIAAAFGNVHGVYKPGNVRLRPELLAKHQEYAKGQIGGPNAKPLYLVFHGGSGSSQDEIKTAVNNGVVKMNVDTDTQYAYLVGIRDFVQKKSGYLQSQVGNPEGADKPNKKYYDPRVWVREGEKTLTERVKVACTDLGNVDRL</sequence>
<evidence type="ECO:0000256" key="3">
    <source>
        <dbReference type="ARBA" id="ARBA00002181"/>
    </source>
</evidence>
<comment type="catalytic activity">
    <reaction evidence="1">
        <text>beta-D-fructose 1,6-bisphosphate = D-glyceraldehyde 3-phosphate + dihydroxyacetone phosphate</text>
        <dbReference type="Rhea" id="RHEA:14729"/>
        <dbReference type="ChEBI" id="CHEBI:32966"/>
        <dbReference type="ChEBI" id="CHEBI:57642"/>
        <dbReference type="ChEBI" id="CHEBI:59776"/>
        <dbReference type="EC" id="4.1.2.13"/>
    </reaction>
</comment>